<protein>
    <submittedName>
        <fullName evidence="5">Transcriptional regulator MarR</fullName>
    </submittedName>
</protein>
<comment type="caution">
    <text evidence="5">The sequence shown here is derived from an EMBL/GenBank/DDBJ whole genome shotgun (WGS) entry which is preliminary data.</text>
</comment>
<evidence type="ECO:0000256" key="2">
    <source>
        <dbReference type="ARBA" id="ARBA00023125"/>
    </source>
</evidence>
<reference evidence="5 6" key="1">
    <citation type="submission" date="2012-11" db="EMBL/GenBank/DDBJ databases">
        <title>Whole genome sequence of Acidocella aminolytica 101 = DSM 11237.</title>
        <authorList>
            <person name="Azuma Y."/>
            <person name="Higashiura N."/>
            <person name="Hirakawa H."/>
            <person name="Matsushita K."/>
        </authorList>
    </citation>
    <scope>NUCLEOTIDE SEQUENCE [LARGE SCALE GENOMIC DNA]</scope>
    <source>
        <strain evidence="6">101 / DSM 11237</strain>
    </source>
</reference>
<evidence type="ECO:0000313" key="6">
    <source>
        <dbReference type="Proteomes" id="UP000032668"/>
    </source>
</evidence>
<dbReference type="SMART" id="SM00347">
    <property type="entry name" value="HTH_MARR"/>
    <property type="match status" value="1"/>
</dbReference>
<dbReference type="PANTHER" id="PTHR33164:SF64">
    <property type="entry name" value="TRANSCRIPTIONAL REGULATOR SLYA"/>
    <property type="match status" value="1"/>
</dbReference>
<proteinExistence type="predicted"/>
<dbReference type="GO" id="GO:0003700">
    <property type="term" value="F:DNA-binding transcription factor activity"/>
    <property type="evidence" value="ECO:0007669"/>
    <property type="project" value="InterPro"/>
</dbReference>
<evidence type="ECO:0000256" key="1">
    <source>
        <dbReference type="ARBA" id="ARBA00023015"/>
    </source>
</evidence>
<organism evidence="5 6">
    <name type="scientific">Acidocella aminolytica 101 = DSM 11237</name>
    <dbReference type="NCBI Taxonomy" id="1120923"/>
    <lineage>
        <taxon>Bacteria</taxon>
        <taxon>Pseudomonadati</taxon>
        <taxon>Pseudomonadota</taxon>
        <taxon>Alphaproteobacteria</taxon>
        <taxon>Acetobacterales</taxon>
        <taxon>Acidocellaceae</taxon>
        <taxon>Acidocella</taxon>
    </lineage>
</organism>
<dbReference type="PANTHER" id="PTHR33164">
    <property type="entry name" value="TRANSCRIPTIONAL REGULATOR, MARR FAMILY"/>
    <property type="match status" value="1"/>
</dbReference>
<dbReference type="InterPro" id="IPR039422">
    <property type="entry name" value="MarR/SlyA-like"/>
</dbReference>
<dbReference type="Proteomes" id="UP000032668">
    <property type="component" value="Unassembled WGS sequence"/>
</dbReference>
<name>A0A0D6PBS0_9PROT</name>
<sequence length="156" mass="17835">MGMDDRLDLLTLTMVVARLTRVEADRRARQHGMTRAQWGILIHLQRQPGLSQKELADLLEVEPISVARLVDRLEKVGLVERRADAQDRRIWRLHLRPDAAPLMDEIDRHRREIADFVTAGMSEAEQEAVINALRSMKANLLQRPGMVCPVTQKETA</sequence>
<feature type="domain" description="HTH marR-type" evidence="4">
    <location>
        <begin position="6"/>
        <end position="138"/>
    </location>
</feature>
<accession>A0A0D6PBS0</accession>
<dbReference type="Gene3D" id="1.10.10.10">
    <property type="entry name" value="Winged helix-like DNA-binding domain superfamily/Winged helix DNA-binding domain"/>
    <property type="match status" value="1"/>
</dbReference>
<dbReference type="GO" id="GO:0006950">
    <property type="term" value="P:response to stress"/>
    <property type="evidence" value="ECO:0007669"/>
    <property type="project" value="TreeGrafter"/>
</dbReference>
<dbReference type="PRINTS" id="PR00598">
    <property type="entry name" value="HTHMARR"/>
</dbReference>
<gene>
    <name evidence="5" type="ORF">Aam_009_009</name>
</gene>
<evidence type="ECO:0000313" key="5">
    <source>
        <dbReference type="EMBL" id="GAN78806.1"/>
    </source>
</evidence>
<dbReference type="SUPFAM" id="SSF46785">
    <property type="entry name" value="Winged helix' DNA-binding domain"/>
    <property type="match status" value="1"/>
</dbReference>
<evidence type="ECO:0000259" key="4">
    <source>
        <dbReference type="PROSITE" id="PS50995"/>
    </source>
</evidence>
<dbReference type="STRING" id="1120923.SAMN02746095_01431"/>
<dbReference type="OrthoDB" id="5974674at2"/>
<keyword evidence="1" id="KW-0805">Transcription regulation</keyword>
<dbReference type="InterPro" id="IPR036390">
    <property type="entry name" value="WH_DNA-bd_sf"/>
</dbReference>
<evidence type="ECO:0000256" key="3">
    <source>
        <dbReference type="ARBA" id="ARBA00023163"/>
    </source>
</evidence>
<keyword evidence="6" id="KW-1185">Reference proteome</keyword>
<dbReference type="GO" id="GO:0003677">
    <property type="term" value="F:DNA binding"/>
    <property type="evidence" value="ECO:0007669"/>
    <property type="project" value="UniProtKB-KW"/>
</dbReference>
<dbReference type="PROSITE" id="PS50995">
    <property type="entry name" value="HTH_MARR_2"/>
    <property type="match status" value="1"/>
</dbReference>
<dbReference type="InterPro" id="IPR036388">
    <property type="entry name" value="WH-like_DNA-bd_sf"/>
</dbReference>
<keyword evidence="2" id="KW-0238">DNA-binding</keyword>
<keyword evidence="3" id="KW-0804">Transcription</keyword>
<dbReference type="EMBL" id="BANC01000009">
    <property type="protein sequence ID" value="GAN78806.1"/>
    <property type="molecule type" value="Genomic_DNA"/>
</dbReference>
<dbReference type="InterPro" id="IPR000835">
    <property type="entry name" value="HTH_MarR-typ"/>
</dbReference>
<dbReference type="AlphaFoldDB" id="A0A0D6PBS0"/>
<dbReference type="Pfam" id="PF12802">
    <property type="entry name" value="MarR_2"/>
    <property type="match status" value="1"/>
</dbReference>